<name>A0A9E6ZN03_9FLAO</name>
<dbReference type="AlphaFoldDB" id="A0A9E6ZN03"/>
<dbReference type="KEGG" id="fbm:MQE35_16535"/>
<dbReference type="SUPFAM" id="SSF75169">
    <property type="entry name" value="DsrEFH-like"/>
    <property type="match status" value="1"/>
</dbReference>
<dbReference type="Pfam" id="PF02635">
    <property type="entry name" value="DsrE"/>
    <property type="match status" value="1"/>
</dbReference>
<sequence length="189" mass="21082">MPKIILFIYSFSLLFFSCQGQNQQEGSGNKPKTNTGPVINKFGAVYEVTEADMKVHENDTLKVVFDVGKAFDDKNKTNLLIESAARFLNLHAQNGVPVQNIKVALVIHGGAAHDILKNSYYHEKFDADNPNALLLEELEKAGVDIYLCGQTAAHRNITREKALPQVKFALSAMTALVKLQNEEYRLINF</sequence>
<organism evidence="1 2">
    <name type="scientific">Abyssalbus ytuae</name>
    <dbReference type="NCBI Taxonomy" id="2926907"/>
    <lineage>
        <taxon>Bacteria</taxon>
        <taxon>Pseudomonadati</taxon>
        <taxon>Bacteroidota</taxon>
        <taxon>Flavobacteriia</taxon>
        <taxon>Flavobacteriales</taxon>
        <taxon>Flavobacteriaceae</taxon>
        <taxon>Abyssalbus</taxon>
    </lineage>
</organism>
<gene>
    <name evidence="1" type="ORF">MQE35_16535</name>
</gene>
<proteinExistence type="predicted"/>
<dbReference type="InterPro" id="IPR027396">
    <property type="entry name" value="DsrEFH-like"/>
</dbReference>
<dbReference type="RefSeq" id="WP_255842718.1">
    <property type="nucleotide sequence ID" value="NZ_CP094358.1"/>
</dbReference>
<dbReference type="EMBL" id="CP094358">
    <property type="protein sequence ID" value="UOB17330.1"/>
    <property type="molecule type" value="Genomic_DNA"/>
</dbReference>
<keyword evidence="2" id="KW-1185">Reference proteome</keyword>
<dbReference type="Proteomes" id="UP000831290">
    <property type="component" value="Chromosome"/>
</dbReference>
<dbReference type="InterPro" id="IPR003787">
    <property type="entry name" value="Sulphur_relay_DsrE/F-like"/>
</dbReference>
<dbReference type="Gene3D" id="3.40.1260.10">
    <property type="entry name" value="DsrEFH-like"/>
    <property type="match status" value="1"/>
</dbReference>
<reference evidence="1" key="1">
    <citation type="submission" date="2022-03" db="EMBL/GenBank/DDBJ databases">
        <title>Description of Abyssus ytuae gen. nov., sp. nov., a novel member of the family Flavobacteriaceae isolated from the sediment of Mariana Trench.</title>
        <authorList>
            <person name="Zhang J."/>
            <person name="Xu X."/>
        </authorList>
    </citation>
    <scope>NUCLEOTIDE SEQUENCE</scope>
    <source>
        <strain evidence="1">MT3330</strain>
    </source>
</reference>
<dbReference type="PANTHER" id="PTHR37691:SF1">
    <property type="entry name" value="BLR3518 PROTEIN"/>
    <property type="match status" value="1"/>
</dbReference>
<evidence type="ECO:0000313" key="2">
    <source>
        <dbReference type="Proteomes" id="UP000831290"/>
    </source>
</evidence>
<protein>
    <submittedName>
        <fullName evidence="1">DsrE family protein</fullName>
    </submittedName>
</protein>
<accession>A0A9E6ZN03</accession>
<evidence type="ECO:0000313" key="1">
    <source>
        <dbReference type="EMBL" id="UOB17330.1"/>
    </source>
</evidence>
<dbReference type="PANTHER" id="PTHR37691">
    <property type="entry name" value="BLR3518 PROTEIN"/>
    <property type="match status" value="1"/>
</dbReference>